<keyword evidence="9" id="KW-1185">Reference proteome</keyword>
<dbReference type="EMBL" id="CP074126">
    <property type="protein sequence ID" value="QUS56440.1"/>
    <property type="molecule type" value="Genomic_DNA"/>
</dbReference>
<keyword evidence="4" id="KW-0175">Coiled coil</keyword>
<reference evidence="8 9" key="1">
    <citation type="journal article" date="2021" name="Angew. Chem. Int. Ed. Engl.">
        <title>A novel family of nonribosomal peptides modulate collective behavior in Pseudovibrio bacteria isolated from marine sponges.</title>
        <authorList>
            <person name="Ioca L.P."/>
            <person name="Dai Y."/>
            <person name="Kunakom S."/>
            <person name="Diaz-Espinosa J."/>
            <person name="Krunic A."/>
            <person name="Crnkovic C.M."/>
            <person name="Orjala J."/>
            <person name="Sanchez L.M."/>
            <person name="Ferreira A.G."/>
            <person name="Berlinck R.G.S."/>
            <person name="Eustaquio A.S."/>
        </authorList>
    </citation>
    <scope>NUCLEOTIDE SEQUENCE [LARGE SCALE GENOMIC DNA]</scope>
    <source>
        <strain evidence="8 9">Ab134</strain>
    </source>
</reference>
<accession>A0ABX8ARF9</accession>
<keyword evidence="7" id="KW-0812">Transmembrane</keyword>
<dbReference type="Pfam" id="PF02646">
    <property type="entry name" value="RmuC"/>
    <property type="match status" value="1"/>
</dbReference>
<dbReference type="Proteomes" id="UP000680706">
    <property type="component" value="Chromosome"/>
</dbReference>
<keyword evidence="7" id="KW-0472">Membrane</keyword>
<feature type="transmembrane region" description="Helical" evidence="7">
    <location>
        <begin position="20"/>
        <end position="41"/>
    </location>
</feature>
<feature type="region of interest" description="Disordered" evidence="6">
    <location>
        <begin position="376"/>
        <end position="413"/>
    </location>
</feature>
<comment type="similarity">
    <text evidence="2">Belongs to the RmuC family.</text>
</comment>
<dbReference type="InterPro" id="IPR003798">
    <property type="entry name" value="DNA_recombination_RmuC"/>
</dbReference>
<evidence type="ECO:0000313" key="9">
    <source>
        <dbReference type="Proteomes" id="UP000680706"/>
    </source>
</evidence>
<evidence type="ECO:0000256" key="6">
    <source>
        <dbReference type="SAM" id="MobiDB-lite"/>
    </source>
</evidence>
<proteinExistence type="inferred from homology"/>
<evidence type="ECO:0000256" key="1">
    <source>
        <dbReference type="ARBA" id="ARBA00003416"/>
    </source>
</evidence>
<evidence type="ECO:0000256" key="2">
    <source>
        <dbReference type="ARBA" id="ARBA00009840"/>
    </source>
</evidence>
<evidence type="ECO:0000256" key="3">
    <source>
        <dbReference type="ARBA" id="ARBA00021840"/>
    </source>
</evidence>
<dbReference type="PANTHER" id="PTHR30563">
    <property type="entry name" value="DNA RECOMBINATION PROTEIN RMUC"/>
    <property type="match status" value="1"/>
</dbReference>
<dbReference type="PANTHER" id="PTHR30563:SF0">
    <property type="entry name" value="DNA RECOMBINATION PROTEIN RMUC"/>
    <property type="match status" value="1"/>
</dbReference>
<evidence type="ECO:0000313" key="8">
    <source>
        <dbReference type="EMBL" id="QUS56440.1"/>
    </source>
</evidence>
<evidence type="ECO:0000256" key="7">
    <source>
        <dbReference type="SAM" id="Phobius"/>
    </source>
</evidence>
<name>A0ABX8ARF9_9HYPH</name>
<organism evidence="8 9">
    <name type="scientific">Pseudovibrio brasiliensis</name>
    <dbReference type="NCBI Taxonomy" id="1898042"/>
    <lineage>
        <taxon>Bacteria</taxon>
        <taxon>Pseudomonadati</taxon>
        <taxon>Pseudomonadota</taxon>
        <taxon>Alphaproteobacteria</taxon>
        <taxon>Hyphomicrobiales</taxon>
        <taxon>Stappiaceae</taxon>
        <taxon>Pseudovibrio</taxon>
    </lineage>
</organism>
<sequence>MFYVCFMEQTVFTYGAFTLSYIQAAIIGGGLLFLLLLIWIMGLRAKLNRVRVTSALEQKQAADTEAALAELVRSQGEMTGRMQTMAEVFGSRQSDLMRVVNDRLDGLGKTLGASVLETHRQTHASLTGLQERMALLDKANKTMGELAGQVTDLQMVLNDKQSRGAFGQGRMEAIIDDALPPTSFTFQGTLSNRSRPDCLIHMPTGAPPLVVDAKFPLEAFAAIKDAETKPELKDAANRFRKDISKHLEDIAGKYLLPGETQDTALMFVPSESLFAEIHEGFPDLTQKAHRLRVVIVSPSLLVLAVQVIQSVLRDARMREQAHLIQAEVGKLLLDVGRLTERVSKLQNHFAQTNKDLDQIMISGDKISNRARKIDEMQLGGKASEPVTSSASQAPQTTHLADDELPSPFQFDRR</sequence>
<feature type="compositionally biased region" description="Polar residues" evidence="6">
    <location>
        <begin position="385"/>
        <end position="398"/>
    </location>
</feature>
<comment type="function">
    <text evidence="1">Involved in DNA recombination.</text>
</comment>
<keyword evidence="5" id="KW-0233">DNA recombination</keyword>
<evidence type="ECO:0000256" key="4">
    <source>
        <dbReference type="ARBA" id="ARBA00023054"/>
    </source>
</evidence>
<gene>
    <name evidence="8" type="primary">rmuC</name>
    <name evidence="8" type="ORF">KGB56_03050</name>
</gene>
<protein>
    <recommendedName>
        <fullName evidence="3">DNA recombination protein RmuC homolog</fullName>
    </recommendedName>
</protein>
<evidence type="ECO:0000256" key="5">
    <source>
        <dbReference type="ARBA" id="ARBA00023172"/>
    </source>
</evidence>
<keyword evidence="7" id="KW-1133">Transmembrane helix</keyword>